<feature type="region of interest" description="Disordered" evidence="1">
    <location>
        <begin position="474"/>
        <end position="613"/>
    </location>
</feature>
<sequence length="704" mass="78076">MRRPPRRRALTSLEVQAISLSSQNTSAALASWINLPGPWSLQNVQAALNVVVTGLSVLAVFACARFCWQSSVTSSARYSSVPASALLSISTFGEAIDVIWLLKAKIFSRRHVKILVQASLVVFLSFTALISGPIARYSTRLGHRISHHNTPGKITWRRHDSILGASVIWNQTTFSLDNANFPYNQLLDYLPDPSINWIYDPKEWNSSWTLECSNTDLSHLTLDDVGNCTSISDEIPGLAAVISLEKYDRNNISAWWTGYYEDGINKDVLLGIGAAKESLVDENTGIVRQMDIDLAAVHLHNVNIQSDSDSFCYFGEGPIESASFTKIECRVQRIDQDPKQLNIAFPDGATPWLVGRALVQNYQAQFIRESIRGDNVTVITPQDLTRFYQVWVATKDTQNGFPVSRQLSVRLPIVQLSTTFLALAILTLLLIILGIGSYVFAALRYRKVFEETPQSKLEWMLKVIREHGPAEVRDGARTSSFIGTQDSTSPLNFGSPPDKNTSTIHSSPTAFSPTSLKRSTTARMMSIASSVQQSAERRRSEFENARYSNNPGQLDDGMSPQAPGDRQRPSPYSLDGFSFGSNHRQRPESFRSQSESGSYSHDIGRQVYTPDSGLALTPAENSWRLPPLPFHSLGTSIPRKAVGSPAYTSVSINELPPQNTQQQQSHSRSQSWRGPGPSDAENPDEIERLVVRPLSLGQDKSRFN</sequence>
<evidence type="ECO:0000256" key="1">
    <source>
        <dbReference type="SAM" id="MobiDB-lite"/>
    </source>
</evidence>
<feature type="compositionally biased region" description="Polar residues" evidence="1">
    <location>
        <begin position="590"/>
        <end position="599"/>
    </location>
</feature>
<keyword evidence="4" id="KW-1185">Reference proteome</keyword>
<evidence type="ECO:0000313" key="4">
    <source>
        <dbReference type="Proteomes" id="UP001358417"/>
    </source>
</evidence>
<dbReference type="GeneID" id="89974288"/>
<keyword evidence="2" id="KW-1133">Transmembrane helix</keyword>
<accession>A0AAV9N1U9</accession>
<feature type="transmembrane region" description="Helical" evidence="2">
    <location>
        <begin position="46"/>
        <end position="68"/>
    </location>
</feature>
<dbReference type="EMBL" id="JAVRRD010000023">
    <property type="protein sequence ID" value="KAK5047927.1"/>
    <property type="molecule type" value="Genomic_DNA"/>
</dbReference>
<evidence type="ECO:0000313" key="3">
    <source>
        <dbReference type="EMBL" id="KAK5047927.1"/>
    </source>
</evidence>
<protein>
    <recommendedName>
        <fullName evidence="5">Ig-like domain-containing protein</fullName>
    </recommendedName>
</protein>
<keyword evidence="2" id="KW-0472">Membrane</keyword>
<name>A0AAV9N1U9_9EURO</name>
<organism evidence="3 4">
    <name type="scientific">Exophiala bonariae</name>
    <dbReference type="NCBI Taxonomy" id="1690606"/>
    <lineage>
        <taxon>Eukaryota</taxon>
        <taxon>Fungi</taxon>
        <taxon>Dikarya</taxon>
        <taxon>Ascomycota</taxon>
        <taxon>Pezizomycotina</taxon>
        <taxon>Eurotiomycetes</taxon>
        <taxon>Chaetothyriomycetidae</taxon>
        <taxon>Chaetothyriales</taxon>
        <taxon>Herpotrichiellaceae</taxon>
        <taxon>Exophiala</taxon>
    </lineage>
</organism>
<dbReference type="RefSeq" id="XP_064703433.1">
    <property type="nucleotide sequence ID" value="XM_064849678.1"/>
</dbReference>
<comment type="caution">
    <text evidence="3">The sequence shown here is derived from an EMBL/GenBank/DDBJ whole genome shotgun (WGS) entry which is preliminary data.</text>
</comment>
<feature type="region of interest" description="Disordered" evidence="1">
    <location>
        <begin position="650"/>
        <end position="704"/>
    </location>
</feature>
<gene>
    <name evidence="3" type="ORF">LTR84_006115</name>
</gene>
<feature type="transmembrane region" description="Helical" evidence="2">
    <location>
        <begin position="80"/>
        <end position="102"/>
    </location>
</feature>
<dbReference type="Proteomes" id="UP001358417">
    <property type="component" value="Unassembled WGS sequence"/>
</dbReference>
<feature type="transmembrane region" description="Helical" evidence="2">
    <location>
        <begin position="114"/>
        <end position="135"/>
    </location>
</feature>
<proteinExistence type="predicted"/>
<keyword evidence="2" id="KW-0812">Transmembrane</keyword>
<feature type="compositionally biased region" description="Low complexity" evidence="1">
    <location>
        <begin position="658"/>
        <end position="671"/>
    </location>
</feature>
<evidence type="ECO:0008006" key="5">
    <source>
        <dbReference type="Google" id="ProtNLM"/>
    </source>
</evidence>
<feature type="transmembrane region" description="Helical" evidence="2">
    <location>
        <begin position="420"/>
        <end position="443"/>
    </location>
</feature>
<dbReference type="AlphaFoldDB" id="A0AAV9N1U9"/>
<reference evidence="3 4" key="1">
    <citation type="submission" date="2023-08" db="EMBL/GenBank/DDBJ databases">
        <title>Black Yeasts Isolated from many extreme environments.</title>
        <authorList>
            <person name="Coleine C."/>
            <person name="Stajich J.E."/>
            <person name="Selbmann L."/>
        </authorList>
    </citation>
    <scope>NUCLEOTIDE SEQUENCE [LARGE SCALE GENOMIC DNA]</scope>
    <source>
        <strain evidence="3 4">CCFEE 5792</strain>
    </source>
</reference>
<evidence type="ECO:0000256" key="2">
    <source>
        <dbReference type="SAM" id="Phobius"/>
    </source>
</evidence>
<feature type="compositionally biased region" description="Polar residues" evidence="1">
    <location>
        <begin position="477"/>
        <end position="534"/>
    </location>
</feature>
<feature type="compositionally biased region" description="Basic and acidic residues" evidence="1">
    <location>
        <begin position="535"/>
        <end position="544"/>
    </location>
</feature>